<name>A0A183ELF0_9BILA</name>
<dbReference type="WBParaSite" id="GPUH_0002181801-mRNA-1">
    <property type="protein sequence ID" value="GPUH_0002181801-mRNA-1"/>
    <property type="gene ID" value="GPUH_0002181801"/>
</dbReference>
<accession>A0A183ELF0</accession>
<sequence>LRCRAAGCGVERSAAMSGGRLWYLVILVELGVFLMSSNYTHIGRISEIGADLCADGAHGQTYRVAEESCIATIYYKGNNSLTASSRRTTTPAAIELYNSSSLALLAQ</sequence>
<keyword evidence="1" id="KW-0812">Transmembrane</keyword>
<feature type="transmembrane region" description="Helical" evidence="1">
    <location>
        <begin position="21"/>
        <end position="39"/>
    </location>
</feature>
<dbReference type="AlphaFoldDB" id="A0A183ELF0"/>
<evidence type="ECO:0000256" key="1">
    <source>
        <dbReference type="SAM" id="Phobius"/>
    </source>
</evidence>
<keyword evidence="1" id="KW-0472">Membrane</keyword>
<keyword evidence="1" id="KW-1133">Transmembrane helix</keyword>
<protein>
    <submittedName>
        <fullName evidence="2">LCCL domain-containing protein</fullName>
    </submittedName>
</protein>
<organism evidence="2">
    <name type="scientific">Gongylonema pulchrum</name>
    <dbReference type="NCBI Taxonomy" id="637853"/>
    <lineage>
        <taxon>Eukaryota</taxon>
        <taxon>Metazoa</taxon>
        <taxon>Ecdysozoa</taxon>
        <taxon>Nematoda</taxon>
        <taxon>Chromadorea</taxon>
        <taxon>Rhabditida</taxon>
        <taxon>Spirurina</taxon>
        <taxon>Spiruromorpha</taxon>
        <taxon>Spiruroidea</taxon>
        <taxon>Gongylonematidae</taxon>
        <taxon>Gongylonema</taxon>
    </lineage>
</organism>
<evidence type="ECO:0000313" key="2">
    <source>
        <dbReference type="WBParaSite" id="GPUH_0002181801-mRNA-1"/>
    </source>
</evidence>
<proteinExistence type="predicted"/>
<reference evidence="2" key="1">
    <citation type="submission" date="2016-06" db="UniProtKB">
        <authorList>
            <consortium name="WormBaseParasite"/>
        </authorList>
    </citation>
    <scope>IDENTIFICATION</scope>
</reference>